<sequence>SELSLLIPLPESSDEMDIDKDTSVRNNPNMTNYRHKLIYMENNSQQDQITSSKEPNSTLQQLPSLYQKNTEQQLSLTNDTYQQPSQQS</sequence>
<name>A0ACA9SWD5_9GLOM</name>
<comment type="caution">
    <text evidence="1">The sequence shown here is derived from an EMBL/GenBank/DDBJ whole genome shotgun (WGS) entry which is preliminary data.</text>
</comment>
<reference evidence="1" key="1">
    <citation type="submission" date="2021-06" db="EMBL/GenBank/DDBJ databases">
        <authorList>
            <person name="Kallberg Y."/>
            <person name="Tangrot J."/>
            <person name="Rosling A."/>
        </authorList>
    </citation>
    <scope>NUCLEOTIDE SEQUENCE</scope>
    <source>
        <strain evidence="1">MA461A</strain>
    </source>
</reference>
<gene>
    <name evidence="1" type="ORF">RPERSI_LOCUS35470</name>
</gene>
<organism evidence="1 2">
    <name type="scientific">Racocetra persica</name>
    <dbReference type="NCBI Taxonomy" id="160502"/>
    <lineage>
        <taxon>Eukaryota</taxon>
        <taxon>Fungi</taxon>
        <taxon>Fungi incertae sedis</taxon>
        <taxon>Mucoromycota</taxon>
        <taxon>Glomeromycotina</taxon>
        <taxon>Glomeromycetes</taxon>
        <taxon>Diversisporales</taxon>
        <taxon>Gigasporaceae</taxon>
        <taxon>Racocetra</taxon>
    </lineage>
</organism>
<dbReference type="Proteomes" id="UP000789920">
    <property type="component" value="Unassembled WGS sequence"/>
</dbReference>
<proteinExistence type="predicted"/>
<protein>
    <submittedName>
        <fullName evidence="1">34722_t:CDS:1</fullName>
    </submittedName>
</protein>
<evidence type="ECO:0000313" key="2">
    <source>
        <dbReference type="Proteomes" id="UP000789920"/>
    </source>
</evidence>
<feature type="non-terminal residue" evidence="1">
    <location>
        <position position="1"/>
    </location>
</feature>
<evidence type="ECO:0000313" key="1">
    <source>
        <dbReference type="EMBL" id="CAG8849168.1"/>
    </source>
</evidence>
<accession>A0ACA9SWD5</accession>
<keyword evidence="2" id="KW-1185">Reference proteome</keyword>
<dbReference type="EMBL" id="CAJVQC010164164">
    <property type="protein sequence ID" value="CAG8849168.1"/>
    <property type="molecule type" value="Genomic_DNA"/>
</dbReference>